<dbReference type="Pfam" id="PF08245">
    <property type="entry name" value="Mur_ligase_M"/>
    <property type="match status" value="1"/>
</dbReference>
<comment type="caution">
    <text evidence="2">The sequence shown here is derived from an EMBL/GenBank/DDBJ whole genome shotgun (WGS) entry which is preliminary data.</text>
</comment>
<dbReference type="InterPro" id="IPR036565">
    <property type="entry name" value="Mur-like_cat_sf"/>
</dbReference>
<name>A0A1G2E2C2_9BACT</name>
<sequence>MDFLKEIFFGAKKVPAVVVIGDGRFSAAKIMRRIISGSDVKIFESDLSGKNKLNEAMLLLRNSRLPVLAATHFGEIAQDEIICKGEKSSSARNLAGSLPKESFLIFNFDDESARELKNKISGKVLSFGLGEGADFRASDINVDAKGTNFKIINDGKTIPFWLDGLFGKEQIYSALAAICVGKIIGLNLVEMSQSLKS</sequence>
<dbReference type="EMBL" id="MHLZ01000034">
    <property type="protein sequence ID" value="OGZ19391.1"/>
    <property type="molecule type" value="Genomic_DNA"/>
</dbReference>
<gene>
    <name evidence="2" type="ORF">A2626_03200</name>
</gene>
<dbReference type="Proteomes" id="UP000177360">
    <property type="component" value="Unassembled WGS sequence"/>
</dbReference>
<organism evidence="2 3">
    <name type="scientific">Candidatus Nealsonbacteria bacterium RIFCSPHIGHO2_01_FULL_38_55</name>
    <dbReference type="NCBI Taxonomy" id="1801664"/>
    <lineage>
        <taxon>Bacteria</taxon>
        <taxon>Candidatus Nealsoniibacteriota</taxon>
    </lineage>
</organism>
<dbReference type="Gene3D" id="3.40.1190.10">
    <property type="entry name" value="Mur-like, catalytic domain"/>
    <property type="match status" value="1"/>
</dbReference>
<reference evidence="2 3" key="1">
    <citation type="journal article" date="2016" name="Nat. Commun.">
        <title>Thousands of microbial genomes shed light on interconnected biogeochemical processes in an aquifer system.</title>
        <authorList>
            <person name="Anantharaman K."/>
            <person name="Brown C.T."/>
            <person name="Hug L.A."/>
            <person name="Sharon I."/>
            <person name="Castelle C.J."/>
            <person name="Probst A.J."/>
            <person name="Thomas B.C."/>
            <person name="Singh A."/>
            <person name="Wilkins M.J."/>
            <person name="Karaoz U."/>
            <person name="Brodie E.L."/>
            <person name="Williams K.H."/>
            <person name="Hubbard S.S."/>
            <person name="Banfield J.F."/>
        </authorList>
    </citation>
    <scope>NUCLEOTIDE SEQUENCE [LARGE SCALE GENOMIC DNA]</scope>
</reference>
<feature type="domain" description="Mur ligase central" evidence="1">
    <location>
        <begin position="93"/>
        <end position="180"/>
    </location>
</feature>
<dbReference type="AlphaFoldDB" id="A0A1G2E2C2"/>
<dbReference type="SUPFAM" id="SSF53623">
    <property type="entry name" value="MurD-like peptide ligases, catalytic domain"/>
    <property type="match status" value="1"/>
</dbReference>
<proteinExistence type="predicted"/>
<protein>
    <recommendedName>
        <fullName evidence="1">Mur ligase central domain-containing protein</fullName>
    </recommendedName>
</protein>
<accession>A0A1G2E2C2</accession>
<dbReference type="GO" id="GO:0005524">
    <property type="term" value="F:ATP binding"/>
    <property type="evidence" value="ECO:0007669"/>
    <property type="project" value="InterPro"/>
</dbReference>
<dbReference type="InterPro" id="IPR013221">
    <property type="entry name" value="Mur_ligase_cen"/>
</dbReference>
<evidence type="ECO:0000259" key="1">
    <source>
        <dbReference type="Pfam" id="PF08245"/>
    </source>
</evidence>
<dbReference type="GO" id="GO:0016881">
    <property type="term" value="F:acid-amino acid ligase activity"/>
    <property type="evidence" value="ECO:0007669"/>
    <property type="project" value="InterPro"/>
</dbReference>
<evidence type="ECO:0000313" key="3">
    <source>
        <dbReference type="Proteomes" id="UP000177360"/>
    </source>
</evidence>
<evidence type="ECO:0000313" key="2">
    <source>
        <dbReference type="EMBL" id="OGZ19391.1"/>
    </source>
</evidence>